<name>A0ABQ0JV47_9BACT</name>
<accession>A0ABQ0JV47</accession>
<dbReference type="Proteomes" id="UP000032309">
    <property type="component" value="Unassembled WGS sequence"/>
</dbReference>
<dbReference type="Gene3D" id="3.40.50.2000">
    <property type="entry name" value="Glycogen Phosphorylase B"/>
    <property type="match status" value="1"/>
</dbReference>
<protein>
    <submittedName>
        <fullName evidence="1">Glycosyltransferase</fullName>
    </submittedName>
</protein>
<evidence type="ECO:0000313" key="1">
    <source>
        <dbReference type="EMBL" id="GAN32607.1"/>
    </source>
</evidence>
<comment type="caution">
    <text evidence="1">The sequence shown here is derived from an EMBL/GenBank/DDBJ whole genome shotgun (WGS) entry which is preliminary data.</text>
</comment>
<dbReference type="CDD" id="cd03801">
    <property type="entry name" value="GT4_PimA-like"/>
    <property type="match status" value="1"/>
</dbReference>
<reference evidence="2" key="1">
    <citation type="journal article" date="2015" name="Genome Announc.">
        <title>Draft Genome Sequence of an Anaerobic Ammonium-Oxidizing Bacterium, "Candidatus Brocadia sinica".</title>
        <authorList>
            <person name="Oshiki M."/>
            <person name="Shinyako-Hata K."/>
            <person name="Satoh H."/>
            <person name="Okabe S."/>
        </authorList>
    </citation>
    <scope>NUCLEOTIDE SEQUENCE [LARGE SCALE GENOMIC DNA]</scope>
    <source>
        <strain evidence="2">JPN1</strain>
    </source>
</reference>
<gene>
    <name evidence="1" type="ORF">BROSI_A1122</name>
</gene>
<dbReference type="Pfam" id="PF13692">
    <property type="entry name" value="Glyco_trans_1_4"/>
    <property type="match status" value="1"/>
</dbReference>
<evidence type="ECO:0000313" key="2">
    <source>
        <dbReference type="Proteomes" id="UP000032309"/>
    </source>
</evidence>
<sequence length="295" mass="34375">MHVALFPNSFFQWMKLFSELKDYHTIFIQKKRLWHWQLWYLRRKRIRIIYDFDDAIMFKSPVDGGGRSFKRQRTFARMVRCSDQIIAGNQYLKSKAIPYNKNIAILPTAIDTRKYTTKDYRRSKEKITIGWIGSKSSLPFLKELTPAFDHVASQYKSVELKIICNDFFECKRMSVIKKRWALKDENADLQDIDIGLAPLPDHEWTKGKCATKLLQYLSVGIPVVCSPVGVHNEIIQEGMNGLFAASTQEWIEKVSLLIKDKALRERIGLEGKKTVEFSYSLKANIPKFISIIKEL</sequence>
<organism evidence="1 2">
    <name type="scientific">Candidatus Brocadia sinica JPN1</name>
    <dbReference type="NCBI Taxonomy" id="1197129"/>
    <lineage>
        <taxon>Bacteria</taxon>
        <taxon>Pseudomonadati</taxon>
        <taxon>Planctomycetota</taxon>
        <taxon>Candidatus Brocadiia</taxon>
        <taxon>Candidatus Brocadiales</taxon>
        <taxon>Candidatus Brocadiaceae</taxon>
        <taxon>Candidatus Brocadia</taxon>
    </lineage>
</organism>
<keyword evidence="2" id="KW-1185">Reference proteome</keyword>
<dbReference type="SUPFAM" id="SSF53756">
    <property type="entry name" value="UDP-Glycosyltransferase/glycogen phosphorylase"/>
    <property type="match status" value="1"/>
</dbReference>
<proteinExistence type="predicted"/>
<dbReference type="EMBL" id="BAFN01000001">
    <property type="protein sequence ID" value="GAN32607.1"/>
    <property type="molecule type" value="Genomic_DNA"/>
</dbReference>